<dbReference type="InterPro" id="IPR023468">
    <property type="entry name" value="Riboflavin_kinase"/>
</dbReference>
<dbReference type="InterPro" id="IPR023465">
    <property type="entry name" value="Riboflavin_kinase_dom_sf"/>
</dbReference>
<feature type="domain" description="Riboflavin kinase" evidence="15">
    <location>
        <begin position="946"/>
        <end position="1095"/>
    </location>
</feature>
<keyword evidence="8" id="KW-0808">Transferase</keyword>
<reference evidence="16 17" key="1">
    <citation type="submission" date="2017-07" db="EMBL/GenBank/DDBJ databases">
        <title>Genome sequence of the Sordaria macrospora wild type strain R19027.</title>
        <authorList>
            <person name="Nowrousian M."/>
            <person name="Teichert I."/>
            <person name="Kueck U."/>
        </authorList>
    </citation>
    <scope>NUCLEOTIDE SEQUENCE [LARGE SCALE GENOMIC DNA]</scope>
    <source>
        <strain evidence="16 17">R19027</strain>
        <tissue evidence="16">Mycelium</tissue>
    </source>
</reference>
<evidence type="ECO:0000259" key="15">
    <source>
        <dbReference type="SMART" id="SM00904"/>
    </source>
</evidence>
<feature type="compositionally biased region" description="Low complexity" evidence="14">
    <location>
        <begin position="326"/>
        <end position="340"/>
    </location>
</feature>
<proteinExistence type="inferred from homology"/>
<dbReference type="SMART" id="SM00904">
    <property type="entry name" value="Flavokinase"/>
    <property type="match status" value="1"/>
</dbReference>
<feature type="region of interest" description="Disordered" evidence="14">
    <location>
        <begin position="1"/>
        <end position="66"/>
    </location>
</feature>
<evidence type="ECO:0000256" key="7">
    <source>
        <dbReference type="ARBA" id="ARBA00022643"/>
    </source>
</evidence>
<accession>A0A8S8ZJ50</accession>
<evidence type="ECO:0000256" key="9">
    <source>
        <dbReference type="ARBA" id="ARBA00022741"/>
    </source>
</evidence>
<protein>
    <recommendedName>
        <fullName evidence="5">Riboflavin kinase</fullName>
        <ecNumber evidence="4">2.7.1.26</ecNumber>
    </recommendedName>
    <alternativeName>
        <fullName evidence="12">Flavin mononucleotide kinase 1</fullName>
    </alternativeName>
</protein>
<dbReference type="SUPFAM" id="SSF82114">
    <property type="entry name" value="Riboflavin kinase-like"/>
    <property type="match status" value="1"/>
</dbReference>
<comment type="pathway">
    <text evidence="2">Cofactor biosynthesis; FMN biosynthesis; FMN from riboflavin (ATP route): step 1/1.</text>
</comment>
<keyword evidence="11" id="KW-0067">ATP-binding</keyword>
<dbReference type="GO" id="GO:0005524">
    <property type="term" value="F:ATP binding"/>
    <property type="evidence" value="ECO:0007669"/>
    <property type="project" value="UniProtKB-KW"/>
</dbReference>
<dbReference type="Proteomes" id="UP000433876">
    <property type="component" value="Unassembled WGS sequence"/>
</dbReference>
<dbReference type="Gene3D" id="2.40.30.30">
    <property type="entry name" value="Riboflavin kinase-like"/>
    <property type="match status" value="1"/>
</dbReference>
<evidence type="ECO:0000256" key="3">
    <source>
        <dbReference type="ARBA" id="ARBA00010108"/>
    </source>
</evidence>
<feature type="compositionally biased region" description="Basic and acidic residues" evidence="14">
    <location>
        <begin position="243"/>
        <end position="257"/>
    </location>
</feature>
<comment type="function">
    <text evidence="1">Catalyzes the phosphorylation of riboflavin (vitamin B2) to form flavin mononucleotide (FMN) coenzyme.</text>
</comment>
<evidence type="ECO:0000313" key="17">
    <source>
        <dbReference type="Proteomes" id="UP000433876"/>
    </source>
</evidence>
<feature type="region of interest" description="Disordered" evidence="14">
    <location>
        <begin position="180"/>
        <end position="291"/>
    </location>
</feature>
<feature type="compositionally biased region" description="Low complexity" evidence="14">
    <location>
        <begin position="280"/>
        <end position="290"/>
    </location>
</feature>
<evidence type="ECO:0000256" key="13">
    <source>
        <dbReference type="ARBA" id="ARBA00047880"/>
    </source>
</evidence>
<keyword evidence="10" id="KW-0418">Kinase</keyword>
<feature type="compositionally biased region" description="Polar residues" evidence="14">
    <location>
        <begin position="56"/>
        <end position="66"/>
    </location>
</feature>
<name>A0A8S8ZJ50_SORMA</name>
<feature type="compositionally biased region" description="Low complexity" evidence="14">
    <location>
        <begin position="473"/>
        <end position="482"/>
    </location>
</feature>
<evidence type="ECO:0000256" key="8">
    <source>
        <dbReference type="ARBA" id="ARBA00022679"/>
    </source>
</evidence>
<comment type="similarity">
    <text evidence="3">Belongs to the flavokinase family.</text>
</comment>
<dbReference type="GO" id="GO:0009231">
    <property type="term" value="P:riboflavin biosynthetic process"/>
    <property type="evidence" value="ECO:0007669"/>
    <property type="project" value="InterPro"/>
</dbReference>
<evidence type="ECO:0000256" key="12">
    <source>
        <dbReference type="ARBA" id="ARBA00029960"/>
    </source>
</evidence>
<evidence type="ECO:0000256" key="1">
    <source>
        <dbReference type="ARBA" id="ARBA00003572"/>
    </source>
</evidence>
<dbReference type="Pfam" id="PF01687">
    <property type="entry name" value="Flavokinase"/>
    <property type="match status" value="1"/>
</dbReference>
<evidence type="ECO:0000313" key="16">
    <source>
        <dbReference type="EMBL" id="KAA8630757.1"/>
    </source>
</evidence>
<feature type="region of interest" description="Disordered" evidence="14">
    <location>
        <begin position="305"/>
        <end position="554"/>
    </location>
</feature>
<feature type="compositionally biased region" description="Low complexity" evidence="14">
    <location>
        <begin position="21"/>
        <end position="37"/>
    </location>
</feature>
<dbReference type="InterPro" id="IPR015865">
    <property type="entry name" value="Riboflavin_kinase_bac/euk"/>
</dbReference>
<evidence type="ECO:0000256" key="11">
    <source>
        <dbReference type="ARBA" id="ARBA00022840"/>
    </source>
</evidence>
<dbReference type="GO" id="GO:0008531">
    <property type="term" value="F:riboflavin kinase activity"/>
    <property type="evidence" value="ECO:0007669"/>
    <property type="project" value="UniProtKB-EC"/>
</dbReference>
<dbReference type="EMBL" id="NMPR01000095">
    <property type="protein sequence ID" value="KAA8630757.1"/>
    <property type="molecule type" value="Genomic_DNA"/>
</dbReference>
<feature type="compositionally biased region" description="Polar residues" evidence="14">
    <location>
        <begin position="143"/>
        <end position="152"/>
    </location>
</feature>
<dbReference type="PANTHER" id="PTHR22749">
    <property type="entry name" value="RIBOFLAVIN KINASE/FMN ADENYLYLTRANSFERASE"/>
    <property type="match status" value="1"/>
</dbReference>
<dbReference type="GO" id="GO:0005739">
    <property type="term" value="C:mitochondrion"/>
    <property type="evidence" value="ECO:0007669"/>
    <property type="project" value="TreeGrafter"/>
</dbReference>
<dbReference type="VEuPathDB" id="FungiDB:SMAC_04523"/>
<dbReference type="PANTHER" id="PTHR22749:SF6">
    <property type="entry name" value="RIBOFLAVIN KINASE"/>
    <property type="match status" value="1"/>
</dbReference>
<dbReference type="GO" id="GO:0009398">
    <property type="term" value="P:FMN biosynthetic process"/>
    <property type="evidence" value="ECO:0007669"/>
    <property type="project" value="TreeGrafter"/>
</dbReference>
<feature type="region of interest" description="Disordered" evidence="14">
    <location>
        <begin position="755"/>
        <end position="797"/>
    </location>
</feature>
<feature type="compositionally biased region" description="Pro residues" evidence="14">
    <location>
        <begin position="439"/>
        <end position="449"/>
    </location>
</feature>
<keyword evidence="9" id="KW-0547">Nucleotide-binding</keyword>
<dbReference type="VEuPathDB" id="FungiDB:SMAC_04522"/>
<feature type="region of interest" description="Disordered" evidence="14">
    <location>
        <begin position="79"/>
        <end position="102"/>
    </location>
</feature>
<dbReference type="AlphaFoldDB" id="A0A8S8ZJ50"/>
<feature type="region of interest" description="Disordered" evidence="14">
    <location>
        <begin position="126"/>
        <end position="152"/>
    </location>
</feature>
<evidence type="ECO:0000256" key="10">
    <source>
        <dbReference type="ARBA" id="ARBA00022777"/>
    </source>
</evidence>
<comment type="catalytic activity">
    <reaction evidence="13">
        <text>riboflavin + ATP = FMN + ADP + H(+)</text>
        <dbReference type="Rhea" id="RHEA:14357"/>
        <dbReference type="ChEBI" id="CHEBI:15378"/>
        <dbReference type="ChEBI" id="CHEBI:30616"/>
        <dbReference type="ChEBI" id="CHEBI:57986"/>
        <dbReference type="ChEBI" id="CHEBI:58210"/>
        <dbReference type="ChEBI" id="CHEBI:456216"/>
        <dbReference type="EC" id="2.7.1.26"/>
    </reaction>
</comment>
<evidence type="ECO:0000256" key="6">
    <source>
        <dbReference type="ARBA" id="ARBA00022630"/>
    </source>
</evidence>
<feature type="compositionally biased region" description="Gly residues" evidence="14">
    <location>
        <begin position="409"/>
        <end position="420"/>
    </location>
</feature>
<evidence type="ECO:0000256" key="2">
    <source>
        <dbReference type="ARBA" id="ARBA00005201"/>
    </source>
</evidence>
<comment type="caution">
    <text evidence="16">The sequence shown here is derived from an EMBL/GenBank/DDBJ whole genome shotgun (WGS) entry which is preliminary data.</text>
</comment>
<sequence>MQTHSHHHNAPPLPMRRKPALDATPTTPHPTHQAYAPPFTPQQHSYHLDPPPPYSGPTQSQGQSPGSAIELIDLIDDYLGDYDDAPPQSLAPGPASHLRQPSAIPLPISFNKEQNISLAQQEVPVNTEKPPLLPPKAPERQQRPGTPNEQGAQQTFQAYRPSAEKPPSLLELGEQALERPVSRGARGSETPRYEHPSALQPGGGKGLSSPFHGRPQTAQDAHHGHGQYQNYQQQHHQQQHQGHRYDHGHAHGNEGHHRPTMLDIPSQRQHHGNYHDHHQTQQQQQQQQQHSRNYNNLKVQTSMPALRPGAPLQSSNHLSPYPTPSPSAYASGPPSAAPRSPSSPVPPLPPRAATTGHGGRFGPPPGSGGQYHGQHPHTPLTPHSPYNPSSYSNTPAGSPNRSAAPSPGPSGGSGIFGSGQGPTWNGASGAGPTYNGPGLPGPPSGPPPRAATTTGATPFPPPPPPGPPPQPLGLPGQHPHPQYVQTQQFAPPPPPPQRSLERPSPHPHVQHAATFALAKPQQPQAEQHPGLHHSKSLPQLQQQSQSPKKDEGKGFWSTALSETAYLASGLISHPFESTKHYTILRHSPSVIWHRGPKTTVTISIFSSPKYPLPTLPSLPPAAGVAGTHVNVTDNGWSLWIQQRGFSGDSGMKIKNWLGGREDWVCVTPASRVLADELESGSAAKKKSGLLGLGGATTEERGWKRDIKRTEKKLKKEFGEKKGHVARFTAVVRVPEGCEDGYFRVHLCLNGDVPLSEKEEEKKRKEEEKQKKKDAKSGTKEKEKSESKDPQEALEEQRKKMKVLCSSPIFRLASTSTDPSSIRGATLSTMPLEMGVALTSFIASEVISSKISPIKDPITNLIDPYRANFIVEELGIMATEEVKAAREEAEEEEQERLRALFGAMCLAGAGAGGLGAAAGMTTRDGRQGSQQANNEMPGIIGPDSGPLPPLPIRFGGKVIPGTGRSTSEMGIPTANLKDLPEEIKHYFKGVYFGYARIVPGKGGPMGPGGPTEEVWYEAIISSGPVPYAKKTAVVVEQQTTVYFITEFGQGVTFFGSKVEVLVMGFLHPVLDYRETSPQYRLDTAHQDVVLALASLDRPNWSAQTTLARMEAAEQSNGDGERGLIGGFKKTKVMEKGQEVKEKISGAKDKVAKQIDRIPVHKVGIRKDDGKARDRYYGTGGYWIPRC</sequence>
<evidence type="ECO:0000256" key="4">
    <source>
        <dbReference type="ARBA" id="ARBA00012105"/>
    </source>
</evidence>
<evidence type="ECO:0000256" key="5">
    <source>
        <dbReference type="ARBA" id="ARBA00017394"/>
    </source>
</evidence>
<feature type="compositionally biased region" description="Low complexity" evidence="14">
    <location>
        <begin position="226"/>
        <end position="236"/>
    </location>
</feature>
<feature type="compositionally biased region" description="Low complexity" evidence="14">
    <location>
        <begin position="381"/>
        <end position="405"/>
    </location>
</feature>
<dbReference type="EC" id="2.7.1.26" evidence="4"/>
<organism evidence="16 17">
    <name type="scientific">Sordaria macrospora</name>
    <dbReference type="NCBI Taxonomy" id="5147"/>
    <lineage>
        <taxon>Eukaryota</taxon>
        <taxon>Fungi</taxon>
        <taxon>Dikarya</taxon>
        <taxon>Ascomycota</taxon>
        <taxon>Pezizomycotina</taxon>
        <taxon>Sordariomycetes</taxon>
        <taxon>Sordariomycetidae</taxon>
        <taxon>Sordariales</taxon>
        <taxon>Sordariaceae</taxon>
        <taxon>Sordaria</taxon>
    </lineage>
</organism>
<feature type="compositionally biased region" description="Pro residues" evidence="14">
    <location>
        <begin position="458"/>
        <end position="472"/>
    </location>
</feature>
<feature type="compositionally biased region" description="Low complexity" evidence="14">
    <location>
        <begin position="536"/>
        <end position="546"/>
    </location>
</feature>
<evidence type="ECO:0000256" key="14">
    <source>
        <dbReference type="SAM" id="MobiDB-lite"/>
    </source>
</evidence>
<gene>
    <name evidence="16" type="ORF">SMACR_04523</name>
</gene>
<keyword evidence="7" id="KW-0288">FMN</keyword>
<feature type="compositionally biased region" description="Gly residues" evidence="14">
    <location>
        <begin position="356"/>
        <end position="371"/>
    </location>
</feature>
<feature type="compositionally biased region" description="Pro residues" evidence="14">
    <location>
        <begin position="341"/>
        <end position="350"/>
    </location>
</feature>
<keyword evidence="6" id="KW-0285">Flavoprotein</keyword>